<evidence type="ECO:0000313" key="3">
    <source>
        <dbReference type="Proteomes" id="UP000279446"/>
    </source>
</evidence>
<keyword evidence="3" id="KW-1185">Reference proteome</keyword>
<comment type="caution">
    <text evidence="2">The sequence shown here is derived from an EMBL/GenBank/DDBJ whole genome shotgun (WGS) entry which is preliminary data.</text>
</comment>
<evidence type="ECO:0000259" key="1">
    <source>
        <dbReference type="Pfam" id="PF13408"/>
    </source>
</evidence>
<reference evidence="2 3" key="1">
    <citation type="submission" date="2018-12" db="EMBL/GenBank/DDBJ databases">
        <authorList>
            <person name="Sun L."/>
            <person name="Chen Z."/>
        </authorList>
    </citation>
    <scope>NUCLEOTIDE SEQUENCE [LARGE SCALE GENOMIC DNA]</scope>
    <source>
        <strain evidence="2 3">DSM 15890</strain>
    </source>
</reference>
<dbReference type="Pfam" id="PF13408">
    <property type="entry name" value="Zn_ribbon_recom"/>
    <property type="match status" value="1"/>
</dbReference>
<feature type="non-terminal residue" evidence="2">
    <location>
        <position position="64"/>
    </location>
</feature>
<dbReference type="RefSeq" id="WP_211350295.1">
    <property type="nucleotide sequence ID" value="NZ_RZNY01000037.1"/>
</dbReference>
<dbReference type="EMBL" id="RZNY01000037">
    <property type="protein sequence ID" value="RUT40373.1"/>
    <property type="molecule type" value="Genomic_DNA"/>
</dbReference>
<proteinExistence type="predicted"/>
<protein>
    <submittedName>
        <fullName evidence="2">Recombinase family protein</fullName>
    </submittedName>
</protein>
<sequence>MRCGHCGRKWEATTYSGRPNNSTGIREKYKSYRCPNVNPKKYGPDVTSCPSRSIRAELLDGYVW</sequence>
<dbReference type="AlphaFoldDB" id="A0A3S1BFF8"/>
<gene>
    <name evidence="2" type="ORF">EJP82_25145</name>
</gene>
<evidence type="ECO:0000313" key="2">
    <source>
        <dbReference type="EMBL" id="RUT40373.1"/>
    </source>
</evidence>
<feature type="domain" description="Recombinase zinc beta ribbon" evidence="1">
    <location>
        <begin position="1"/>
        <end position="64"/>
    </location>
</feature>
<dbReference type="InterPro" id="IPR025827">
    <property type="entry name" value="Zn_ribbon_recom_dom"/>
</dbReference>
<accession>A0A3S1BFF8</accession>
<name>A0A3S1BFF8_9BACL</name>
<dbReference type="Proteomes" id="UP000279446">
    <property type="component" value="Unassembled WGS sequence"/>
</dbReference>
<organism evidence="2 3">
    <name type="scientific">Paenibacillus anaericanus</name>
    <dbReference type="NCBI Taxonomy" id="170367"/>
    <lineage>
        <taxon>Bacteria</taxon>
        <taxon>Bacillati</taxon>
        <taxon>Bacillota</taxon>
        <taxon>Bacilli</taxon>
        <taxon>Bacillales</taxon>
        <taxon>Paenibacillaceae</taxon>
        <taxon>Paenibacillus</taxon>
    </lineage>
</organism>